<dbReference type="AlphaFoldDB" id="A0AAV7PTS6"/>
<dbReference type="EMBL" id="JANPWB010000011">
    <property type="protein sequence ID" value="KAJ1128975.1"/>
    <property type="molecule type" value="Genomic_DNA"/>
</dbReference>
<sequence length="137" mass="15327">MLLSSIPYSEIGFSRKVCSEPADIQGVWPLSRGPWQPGCAVICGREEYQRGQAVLPLEGKRSREDGRCRQCQLGSQAVQQCPRDRHPGTPGSVEKDMEESERGQDLQAVGHGRCSRGSSCNRSTTRQRPSEVRLRWE</sequence>
<feature type="region of interest" description="Disordered" evidence="1">
    <location>
        <begin position="79"/>
        <end position="137"/>
    </location>
</feature>
<evidence type="ECO:0000313" key="3">
    <source>
        <dbReference type="Proteomes" id="UP001066276"/>
    </source>
</evidence>
<proteinExistence type="predicted"/>
<protein>
    <submittedName>
        <fullName evidence="2">Uncharacterized protein</fullName>
    </submittedName>
</protein>
<comment type="caution">
    <text evidence="2">The sequence shown here is derived from an EMBL/GenBank/DDBJ whole genome shotgun (WGS) entry which is preliminary data.</text>
</comment>
<accession>A0AAV7PTS6</accession>
<keyword evidence="3" id="KW-1185">Reference proteome</keyword>
<dbReference type="Proteomes" id="UP001066276">
    <property type="component" value="Chromosome 7"/>
</dbReference>
<feature type="compositionally biased region" description="Basic and acidic residues" evidence="1">
    <location>
        <begin position="128"/>
        <end position="137"/>
    </location>
</feature>
<evidence type="ECO:0000256" key="1">
    <source>
        <dbReference type="SAM" id="MobiDB-lite"/>
    </source>
</evidence>
<evidence type="ECO:0000313" key="2">
    <source>
        <dbReference type="EMBL" id="KAJ1128975.1"/>
    </source>
</evidence>
<gene>
    <name evidence="2" type="ORF">NDU88_007346</name>
</gene>
<organism evidence="2 3">
    <name type="scientific">Pleurodeles waltl</name>
    <name type="common">Iberian ribbed newt</name>
    <dbReference type="NCBI Taxonomy" id="8319"/>
    <lineage>
        <taxon>Eukaryota</taxon>
        <taxon>Metazoa</taxon>
        <taxon>Chordata</taxon>
        <taxon>Craniata</taxon>
        <taxon>Vertebrata</taxon>
        <taxon>Euteleostomi</taxon>
        <taxon>Amphibia</taxon>
        <taxon>Batrachia</taxon>
        <taxon>Caudata</taxon>
        <taxon>Salamandroidea</taxon>
        <taxon>Salamandridae</taxon>
        <taxon>Pleurodelinae</taxon>
        <taxon>Pleurodeles</taxon>
    </lineage>
</organism>
<name>A0AAV7PTS6_PLEWA</name>
<feature type="compositionally biased region" description="Low complexity" evidence="1">
    <location>
        <begin position="115"/>
        <end position="126"/>
    </location>
</feature>
<reference evidence="2" key="1">
    <citation type="journal article" date="2022" name="bioRxiv">
        <title>Sequencing and chromosome-scale assembly of the giantPleurodeles waltlgenome.</title>
        <authorList>
            <person name="Brown T."/>
            <person name="Elewa A."/>
            <person name="Iarovenko S."/>
            <person name="Subramanian E."/>
            <person name="Araus A.J."/>
            <person name="Petzold A."/>
            <person name="Susuki M."/>
            <person name="Suzuki K.-i.T."/>
            <person name="Hayashi T."/>
            <person name="Toyoda A."/>
            <person name="Oliveira C."/>
            <person name="Osipova E."/>
            <person name="Leigh N.D."/>
            <person name="Simon A."/>
            <person name="Yun M.H."/>
        </authorList>
    </citation>
    <scope>NUCLEOTIDE SEQUENCE</scope>
    <source>
        <strain evidence="2">20211129_DDA</strain>
        <tissue evidence="2">Liver</tissue>
    </source>
</reference>